<feature type="compositionally biased region" description="Basic and acidic residues" evidence="1">
    <location>
        <begin position="165"/>
        <end position="176"/>
    </location>
</feature>
<organism evidence="3 4">
    <name type="scientific">Sorangium cellulosum</name>
    <name type="common">Polyangium cellulosum</name>
    <dbReference type="NCBI Taxonomy" id="56"/>
    <lineage>
        <taxon>Bacteria</taxon>
        <taxon>Pseudomonadati</taxon>
        <taxon>Myxococcota</taxon>
        <taxon>Polyangia</taxon>
        <taxon>Polyangiales</taxon>
        <taxon>Polyangiaceae</taxon>
        <taxon>Sorangium</taxon>
    </lineage>
</organism>
<protein>
    <recommendedName>
        <fullName evidence="2">Peptidase C39-like domain-containing protein</fullName>
    </recommendedName>
</protein>
<dbReference type="InterPro" id="IPR039564">
    <property type="entry name" value="Peptidase_C39-like"/>
</dbReference>
<feature type="domain" description="Peptidase C39-like" evidence="2">
    <location>
        <begin position="130"/>
        <end position="257"/>
    </location>
</feature>
<feature type="region of interest" description="Disordered" evidence="1">
    <location>
        <begin position="165"/>
        <end position="185"/>
    </location>
</feature>
<evidence type="ECO:0000259" key="2">
    <source>
        <dbReference type="Pfam" id="PF13529"/>
    </source>
</evidence>
<proteinExistence type="predicted"/>
<name>A0A4P2QXH6_SORCE</name>
<dbReference type="InterPro" id="IPR008727">
    <property type="entry name" value="PAAR_motif"/>
</dbReference>
<sequence length="291" mass="30188">MPEAARVGDNHTCNMVDPSGTPHVGGPVNPPGSPTVITNSVAQARATDRLTCAVPAPDFIVTGAGSVLVDGLPAARKTDRTMHAPPGQIMIGSPDVLIGGPTVGATLGNPAGGNTTCQAAASGRSSGRTQQSYNNCGVESSRQLINQANGSSVREDALLDEAMRNGDADQERRRFDSGGTSPAQRQSILARNGVPSTLQPNTMDNITQAVAERRGVITSHDVSVLWGPGNSGGHAVVVTGLEYDQNGNLINVVINDTGRSSGNCQNRVPAAQFRNSLRPGRDINVTTNPIW</sequence>
<dbReference type="RefSeq" id="WP_165374342.1">
    <property type="nucleotide sequence ID" value="NZ_CP012672.1"/>
</dbReference>
<dbReference type="Pfam" id="PF05488">
    <property type="entry name" value="PAAR_motif"/>
    <property type="match status" value="1"/>
</dbReference>
<evidence type="ECO:0000256" key="1">
    <source>
        <dbReference type="SAM" id="MobiDB-lite"/>
    </source>
</evidence>
<gene>
    <name evidence="3" type="ORF">SOCE836_074240</name>
</gene>
<dbReference type="Gene3D" id="2.60.200.60">
    <property type="match status" value="2"/>
</dbReference>
<evidence type="ECO:0000313" key="4">
    <source>
        <dbReference type="Proteomes" id="UP000295497"/>
    </source>
</evidence>
<dbReference type="CDD" id="cd14738">
    <property type="entry name" value="PAAR_2"/>
    <property type="match status" value="1"/>
</dbReference>
<dbReference type="Pfam" id="PF13529">
    <property type="entry name" value="Peptidase_C39_2"/>
    <property type="match status" value="1"/>
</dbReference>
<evidence type="ECO:0000313" key="3">
    <source>
        <dbReference type="EMBL" id="AUX35234.1"/>
    </source>
</evidence>
<accession>A0A4P2QXH6</accession>
<dbReference type="Proteomes" id="UP000295497">
    <property type="component" value="Chromosome"/>
</dbReference>
<reference evidence="3 4" key="1">
    <citation type="submission" date="2015-09" db="EMBL/GenBank/DDBJ databases">
        <title>Sorangium comparison.</title>
        <authorList>
            <person name="Zaburannyi N."/>
            <person name="Bunk B."/>
            <person name="Overmann J."/>
            <person name="Mueller R."/>
        </authorList>
    </citation>
    <scope>NUCLEOTIDE SEQUENCE [LARGE SCALE GENOMIC DNA]</scope>
    <source>
        <strain evidence="3 4">So ce836</strain>
    </source>
</reference>
<dbReference type="Gene3D" id="3.90.70.10">
    <property type="entry name" value="Cysteine proteinases"/>
    <property type="match status" value="1"/>
</dbReference>
<dbReference type="AlphaFoldDB" id="A0A4P2QXH6"/>
<dbReference type="EMBL" id="CP012672">
    <property type="protein sequence ID" value="AUX35234.1"/>
    <property type="molecule type" value="Genomic_DNA"/>
</dbReference>